<sequence length="396" mass="45123">MSDTMRIGVDIRGLLTGKWSGVEQYTAKLLEHILQLDQHNTYVLFYVSYRDLPAKFDELMSRAPWLKRDNVEVKTLKWINFPLLLHALWKPLLWPKIDKICGGLDWLWLPSPRLAPVSSRCKVLITFHDLIQELFPGFYAWQSNLWHWQMSFAYLARWANKLVAVSQNTKNDLVRLYDLDPGKITVIYEGVDEAYFRALPPAEKERIKKKFKIDSDFIYYVGSLEPRKNLIGAVRSLNYLRSVKPDQFGKIRLVISGGKSWLAGPLFAEIKKLHLERQVIITGPVSEEDKIALLSTAKLFIFPSWYEGFGLPVLEAMAAGCPVVTSNRSSLPEVADEAAILVDPARQDELNCAVEKILASSSLAQSLATRGKLQARKFRWAKAAEETLHLFTHHGG</sequence>
<evidence type="ECO:0008006" key="6">
    <source>
        <dbReference type="Google" id="ProtNLM"/>
    </source>
</evidence>
<dbReference type="Gene3D" id="3.40.50.2000">
    <property type="entry name" value="Glycogen Phosphorylase B"/>
    <property type="match status" value="2"/>
</dbReference>
<feature type="domain" description="Glycosyltransferase subfamily 4-like N-terminal" evidence="3">
    <location>
        <begin position="20"/>
        <end position="193"/>
    </location>
</feature>
<evidence type="ECO:0000259" key="2">
    <source>
        <dbReference type="Pfam" id="PF00534"/>
    </source>
</evidence>
<dbReference type="FunFam" id="3.40.50.2000:FF:000119">
    <property type="entry name" value="Glycosyl transferase group 1"/>
    <property type="match status" value="1"/>
</dbReference>
<evidence type="ECO:0000313" key="4">
    <source>
        <dbReference type="EMBL" id="OGB74411.1"/>
    </source>
</evidence>
<dbReference type="CDD" id="cd03809">
    <property type="entry name" value="GT4_MtfB-like"/>
    <property type="match status" value="1"/>
</dbReference>
<feature type="domain" description="Glycosyl transferase family 1" evidence="2">
    <location>
        <begin position="204"/>
        <end position="372"/>
    </location>
</feature>
<name>A0A1F4NSJ7_UNCK3</name>
<keyword evidence="1" id="KW-0808">Transferase</keyword>
<dbReference type="PANTHER" id="PTHR46401:SF2">
    <property type="entry name" value="GLYCOSYLTRANSFERASE WBBK-RELATED"/>
    <property type="match status" value="1"/>
</dbReference>
<dbReference type="Proteomes" id="UP000176651">
    <property type="component" value="Unassembled WGS sequence"/>
</dbReference>
<dbReference type="SUPFAM" id="SSF53756">
    <property type="entry name" value="UDP-Glycosyltransferase/glycogen phosphorylase"/>
    <property type="match status" value="1"/>
</dbReference>
<dbReference type="InterPro" id="IPR028098">
    <property type="entry name" value="Glyco_trans_4-like_N"/>
</dbReference>
<organism evidence="4 5">
    <name type="scientific">candidate division Kazan bacterium RBG_13_50_9</name>
    <dbReference type="NCBI Taxonomy" id="1798535"/>
    <lineage>
        <taxon>Bacteria</taxon>
        <taxon>Bacteria division Kazan-3B-28</taxon>
    </lineage>
</organism>
<dbReference type="GO" id="GO:0009103">
    <property type="term" value="P:lipopolysaccharide biosynthetic process"/>
    <property type="evidence" value="ECO:0007669"/>
    <property type="project" value="TreeGrafter"/>
</dbReference>
<comment type="caution">
    <text evidence="4">The sequence shown here is derived from an EMBL/GenBank/DDBJ whole genome shotgun (WGS) entry which is preliminary data.</text>
</comment>
<dbReference type="PANTHER" id="PTHR46401">
    <property type="entry name" value="GLYCOSYLTRANSFERASE WBBK-RELATED"/>
    <property type="match status" value="1"/>
</dbReference>
<dbReference type="EMBL" id="META01000002">
    <property type="protein sequence ID" value="OGB74411.1"/>
    <property type="molecule type" value="Genomic_DNA"/>
</dbReference>
<protein>
    <recommendedName>
        <fullName evidence="6">Glycosyl transferase family 1</fullName>
    </recommendedName>
</protein>
<dbReference type="Pfam" id="PF13439">
    <property type="entry name" value="Glyco_transf_4"/>
    <property type="match status" value="1"/>
</dbReference>
<evidence type="ECO:0000313" key="5">
    <source>
        <dbReference type="Proteomes" id="UP000176651"/>
    </source>
</evidence>
<evidence type="ECO:0000259" key="3">
    <source>
        <dbReference type="Pfam" id="PF13439"/>
    </source>
</evidence>
<dbReference type="Pfam" id="PF00534">
    <property type="entry name" value="Glycos_transf_1"/>
    <property type="match status" value="1"/>
</dbReference>
<dbReference type="STRING" id="1798535.A2V68_01730"/>
<reference evidence="4 5" key="1">
    <citation type="journal article" date="2016" name="Nat. Commun.">
        <title>Thousands of microbial genomes shed light on interconnected biogeochemical processes in an aquifer system.</title>
        <authorList>
            <person name="Anantharaman K."/>
            <person name="Brown C.T."/>
            <person name="Hug L.A."/>
            <person name="Sharon I."/>
            <person name="Castelle C.J."/>
            <person name="Probst A.J."/>
            <person name="Thomas B.C."/>
            <person name="Singh A."/>
            <person name="Wilkins M.J."/>
            <person name="Karaoz U."/>
            <person name="Brodie E.L."/>
            <person name="Williams K.H."/>
            <person name="Hubbard S.S."/>
            <person name="Banfield J.F."/>
        </authorList>
    </citation>
    <scope>NUCLEOTIDE SEQUENCE [LARGE SCALE GENOMIC DNA]</scope>
</reference>
<dbReference type="AlphaFoldDB" id="A0A1F4NSJ7"/>
<proteinExistence type="predicted"/>
<gene>
    <name evidence="4" type="ORF">A2V68_01730</name>
</gene>
<dbReference type="InterPro" id="IPR001296">
    <property type="entry name" value="Glyco_trans_1"/>
</dbReference>
<evidence type="ECO:0000256" key="1">
    <source>
        <dbReference type="ARBA" id="ARBA00022679"/>
    </source>
</evidence>
<dbReference type="GO" id="GO:0016757">
    <property type="term" value="F:glycosyltransferase activity"/>
    <property type="evidence" value="ECO:0007669"/>
    <property type="project" value="InterPro"/>
</dbReference>
<accession>A0A1F4NSJ7</accession>